<proteinExistence type="predicted"/>
<dbReference type="EMBL" id="WQNF01000030">
    <property type="protein sequence ID" value="MVT69513.1"/>
    <property type="molecule type" value="Genomic_DNA"/>
</dbReference>
<comment type="caution">
    <text evidence="3">The sequence shown here is derived from an EMBL/GenBank/DDBJ whole genome shotgun (WGS) entry which is preliminary data.</text>
</comment>
<evidence type="ECO:0000256" key="1">
    <source>
        <dbReference type="SAM" id="MobiDB-lite"/>
    </source>
</evidence>
<dbReference type="AlphaFoldDB" id="A0A844SQU4"/>
<dbReference type="InterPro" id="IPR040677">
    <property type="entry name" value="LPD7"/>
</dbReference>
<feature type="compositionally biased region" description="Basic and acidic residues" evidence="1">
    <location>
        <begin position="358"/>
        <end position="383"/>
    </location>
</feature>
<feature type="domain" description="Large polyvalent protein-associated" evidence="2">
    <location>
        <begin position="76"/>
        <end position="152"/>
    </location>
</feature>
<evidence type="ECO:0000259" key="2">
    <source>
        <dbReference type="Pfam" id="PF18821"/>
    </source>
</evidence>
<feature type="region of interest" description="Disordered" evidence="1">
    <location>
        <begin position="356"/>
        <end position="383"/>
    </location>
</feature>
<organism evidence="3 4">
    <name type="scientific">Bradyrhizobium pachyrhizi</name>
    <dbReference type="NCBI Taxonomy" id="280333"/>
    <lineage>
        <taxon>Bacteria</taxon>
        <taxon>Pseudomonadati</taxon>
        <taxon>Pseudomonadota</taxon>
        <taxon>Alphaproteobacteria</taxon>
        <taxon>Hyphomicrobiales</taxon>
        <taxon>Nitrobacteraceae</taxon>
        <taxon>Bradyrhizobium</taxon>
    </lineage>
</organism>
<reference evidence="3 4" key="1">
    <citation type="submission" date="2019-12" db="EMBL/GenBank/DDBJ databases">
        <title>Draft genome sequences Bradyrhizobium cajani AMBPC1010, Bradyrhizobium pachyrhizi AMBPC1040 and Bradyrhizobium yuanmingense ALSPC3051, three plant growth promoting strains isolated from nodules of Cajanus cajan L. in Dominican Republic.</title>
        <authorList>
            <person name="Flores-Felix J.D."/>
            <person name="Araujo J."/>
            <person name="Diaz-Alcantara C."/>
            <person name="Gonzalez-Andres F."/>
            <person name="Velazquez E."/>
        </authorList>
    </citation>
    <scope>NUCLEOTIDE SEQUENCE [LARGE SCALE GENOMIC DNA]</scope>
    <source>
        <strain evidence="3 4">1040</strain>
    </source>
</reference>
<evidence type="ECO:0000313" key="4">
    <source>
        <dbReference type="Proteomes" id="UP000436468"/>
    </source>
</evidence>
<feature type="compositionally biased region" description="Basic and acidic residues" evidence="1">
    <location>
        <begin position="1"/>
        <end position="28"/>
    </location>
</feature>
<dbReference type="RefSeq" id="WP_157347816.1">
    <property type="nucleotide sequence ID" value="NZ_WQNF01000030.1"/>
</dbReference>
<protein>
    <recommendedName>
        <fullName evidence="2">Large polyvalent protein-associated domain-containing protein</fullName>
    </recommendedName>
</protein>
<feature type="region of interest" description="Disordered" evidence="1">
    <location>
        <begin position="1"/>
        <end position="46"/>
    </location>
</feature>
<evidence type="ECO:0000313" key="3">
    <source>
        <dbReference type="EMBL" id="MVT69513.1"/>
    </source>
</evidence>
<dbReference type="Pfam" id="PF18821">
    <property type="entry name" value="LPD7"/>
    <property type="match status" value="1"/>
</dbReference>
<gene>
    <name evidence="3" type="ORF">GPL21_30975</name>
</gene>
<name>A0A844SQU4_9BRAD</name>
<sequence length="383" mass="43448">MNDRPEASEEFSLERQRRAGRVSAREMGQDEIATAPKKTSSAEVTDSAFPNRIRRKYYVVASDSEKDGSDRQARLYADERKEYLAFKTTEDRLVTRIAAAEVIRDMVSVAQHRQWEALHVRGSVKFRHETWLEASARGIEVQGYQPNELDRQTLADRRVAWDRAHARTNDVEARSAPNRSPQADRLDYDKGVSGRLMEVGFGPYRNRADAEPSTYVAIKLDDGRRHQVWGVGVATDVADSDARPGDRISLRRDGVVPVIRAIKPIDAATGVAGIERRQRNVWSVTVEERRPDRPAAGRDSDVLAAQSQLVVINQLMERALPNDENARQSIMAFAKERIAHHLENGRSFERATVLASVQERHPSRSEKDEARHDGRLRVKEQER</sequence>
<dbReference type="Proteomes" id="UP000436468">
    <property type="component" value="Unassembled WGS sequence"/>
</dbReference>
<keyword evidence="4" id="KW-1185">Reference proteome</keyword>
<accession>A0A844SQU4</accession>